<gene>
    <name evidence="5" type="ORF">SAMN02745729_12918</name>
</gene>
<dbReference type="InterPro" id="IPR046373">
    <property type="entry name" value="Acyl-CoA_Oxase/DH_mid-dom_sf"/>
</dbReference>
<accession>A0A1H4H724</accession>
<dbReference type="InterPro" id="IPR037069">
    <property type="entry name" value="AcylCoA_DH/ox_N_sf"/>
</dbReference>
<dbReference type="GO" id="GO:0050660">
    <property type="term" value="F:flavin adenine dinucleotide binding"/>
    <property type="evidence" value="ECO:0007669"/>
    <property type="project" value="InterPro"/>
</dbReference>
<dbReference type="InterPro" id="IPR036250">
    <property type="entry name" value="AcylCo_DH-like_C"/>
</dbReference>
<evidence type="ECO:0000313" key="6">
    <source>
        <dbReference type="Proteomes" id="UP000242469"/>
    </source>
</evidence>
<feature type="domain" description="Acyl-CoA dehydrogenase C-terminal" evidence="4">
    <location>
        <begin position="231"/>
        <end position="360"/>
    </location>
</feature>
<keyword evidence="1" id="KW-0560">Oxidoreductase</keyword>
<evidence type="ECO:0000259" key="3">
    <source>
        <dbReference type="Pfam" id="PF02771"/>
    </source>
</evidence>
<comment type="similarity">
    <text evidence="2">Belongs to the HpaH/HsaA monooxygenase family.</text>
</comment>
<evidence type="ECO:0000259" key="4">
    <source>
        <dbReference type="Pfam" id="PF08028"/>
    </source>
</evidence>
<dbReference type="InterPro" id="IPR013786">
    <property type="entry name" value="AcylCoA_DH/ox_N"/>
</dbReference>
<dbReference type="OrthoDB" id="7316074at2"/>
<proteinExistence type="inferred from homology"/>
<dbReference type="PIRSF" id="PIRSF016578">
    <property type="entry name" value="HsaA"/>
    <property type="match status" value="1"/>
</dbReference>
<feature type="domain" description="Acyl-CoA dehydrogenase/oxidase N-terminal" evidence="3">
    <location>
        <begin position="15"/>
        <end position="89"/>
    </location>
</feature>
<dbReference type="InterPro" id="IPR013107">
    <property type="entry name" value="Acyl-CoA_DH_C"/>
</dbReference>
<dbReference type="Proteomes" id="UP000242469">
    <property type="component" value="Unassembled WGS sequence"/>
</dbReference>
<dbReference type="GO" id="GO:0033539">
    <property type="term" value="P:fatty acid beta-oxidation using acyl-CoA dehydrogenase"/>
    <property type="evidence" value="ECO:0007669"/>
    <property type="project" value="TreeGrafter"/>
</dbReference>
<dbReference type="InterPro" id="IPR009100">
    <property type="entry name" value="AcylCoA_DH/oxidase_NM_dom_sf"/>
</dbReference>
<evidence type="ECO:0000313" key="5">
    <source>
        <dbReference type="EMBL" id="SEB17210.1"/>
    </source>
</evidence>
<dbReference type="InterPro" id="IPR050741">
    <property type="entry name" value="Acyl-CoA_dehydrogenase"/>
</dbReference>
<dbReference type="Gene3D" id="1.10.540.10">
    <property type="entry name" value="Acyl-CoA dehydrogenase/oxidase, N-terminal domain"/>
    <property type="match status" value="1"/>
</dbReference>
<dbReference type="GO" id="GO:0003995">
    <property type="term" value="F:acyl-CoA dehydrogenase activity"/>
    <property type="evidence" value="ECO:0007669"/>
    <property type="project" value="TreeGrafter"/>
</dbReference>
<dbReference type="EMBL" id="FNRJ01000029">
    <property type="protein sequence ID" value="SEB17210.1"/>
    <property type="molecule type" value="Genomic_DNA"/>
</dbReference>
<dbReference type="STRING" id="1122198.SAMN02745729_12918"/>
<keyword evidence="6" id="KW-1185">Reference proteome</keyword>
<dbReference type="AlphaFoldDB" id="A0A1H4H724"/>
<dbReference type="SUPFAM" id="SSF47203">
    <property type="entry name" value="Acyl-CoA dehydrogenase C-terminal domain-like"/>
    <property type="match status" value="1"/>
</dbReference>
<dbReference type="SUPFAM" id="SSF56645">
    <property type="entry name" value="Acyl-CoA dehydrogenase NM domain-like"/>
    <property type="match status" value="1"/>
</dbReference>
<dbReference type="Gene3D" id="2.40.110.10">
    <property type="entry name" value="Butyryl-CoA Dehydrogenase, subunit A, domain 2"/>
    <property type="match status" value="1"/>
</dbReference>
<dbReference type="Pfam" id="PF02771">
    <property type="entry name" value="Acyl-CoA_dh_N"/>
    <property type="match status" value="1"/>
</dbReference>
<evidence type="ECO:0000256" key="1">
    <source>
        <dbReference type="ARBA" id="ARBA00023002"/>
    </source>
</evidence>
<evidence type="ECO:0000256" key="2">
    <source>
        <dbReference type="ARBA" id="ARBA00049661"/>
    </source>
</evidence>
<reference evidence="6" key="1">
    <citation type="submission" date="2016-10" db="EMBL/GenBank/DDBJ databases">
        <authorList>
            <person name="Varghese N."/>
            <person name="Submissions S."/>
        </authorList>
    </citation>
    <scope>NUCLEOTIDE SEQUENCE [LARGE SCALE GENOMIC DNA]</scope>
    <source>
        <strain evidence="6">DSM 11526</strain>
    </source>
</reference>
<dbReference type="GO" id="GO:0005737">
    <property type="term" value="C:cytoplasm"/>
    <property type="evidence" value="ECO:0007669"/>
    <property type="project" value="TreeGrafter"/>
</dbReference>
<dbReference type="Pfam" id="PF08028">
    <property type="entry name" value="Acyl-CoA_dh_2"/>
    <property type="match status" value="1"/>
</dbReference>
<sequence length="382" mass="41558">MPGYQIDKSLWGGETVFDALLDEVRKRRQEFEDQQYISHDIIESFKDVGVYRAMVPKALGGDERSPMEFLQMVEAMAAADGSAGWVASFGMNPAYLSALPPQTIDKVWAETPNIVFAGGIFPTQPAKKVDGGYIVNGRWKFGSGCMGASLIGVGVQPDNGEPLPRMAVMPAEKVKIEPNWDVIGMVGTGSHDLVVEDVFVPEEWTFVRGGKPNIDAPFFRYPTLAFAAQVLSVTTAGLAREALDVVQAMAAGRASVTGAPNLGEREYVQIEIAKAEAKVRSSRAFFYEATEDAWNSILAGGEPSRDQINLIRLATTNLAHECADAIRSTYEVTGMTGTYNDHPLSRIMRDSMMCTQHAFMGAVTLKNAGAMFFGHDPLPGYL</sequence>
<dbReference type="Gene3D" id="1.20.140.10">
    <property type="entry name" value="Butyryl-CoA Dehydrogenase, subunit A, domain 3"/>
    <property type="match status" value="1"/>
</dbReference>
<dbReference type="PANTHER" id="PTHR48083">
    <property type="entry name" value="MEDIUM-CHAIN SPECIFIC ACYL-COA DEHYDROGENASE, MITOCHONDRIAL-RELATED"/>
    <property type="match status" value="1"/>
</dbReference>
<dbReference type="RefSeq" id="WP_091828151.1">
    <property type="nucleotide sequence ID" value="NZ_FNRJ01000029.1"/>
</dbReference>
<name>A0A1H4H724_9GAMM</name>
<protein>
    <submittedName>
        <fullName evidence="5">Acyl-CoA dehydrogenase</fullName>
    </submittedName>
</protein>
<organism evidence="5 6">
    <name type="scientific">Marinobacterium iners DSM 11526</name>
    <dbReference type="NCBI Taxonomy" id="1122198"/>
    <lineage>
        <taxon>Bacteria</taxon>
        <taxon>Pseudomonadati</taxon>
        <taxon>Pseudomonadota</taxon>
        <taxon>Gammaproteobacteria</taxon>
        <taxon>Oceanospirillales</taxon>
        <taxon>Oceanospirillaceae</taxon>
        <taxon>Marinobacterium</taxon>
    </lineage>
</organism>
<dbReference type="PANTHER" id="PTHR48083:SF5">
    <property type="entry name" value="NRGC PROTEIN"/>
    <property type="match status" value="1"/>
</dbReference>